<keyword evidence="2" id="KW-1185">Reference proteome</keyword>
<evidence type="ECO:0000313" key="2">
    <source>
        <dbReference type="Proteomes" id="UP001596472"/>
    </source>
</evidence>
<comment type="caution">
    <text evidence="1">The sequence shown here is derived from an EMBL/GenBank/DDBJ whole genome shotgun (WGS) entry which is preliminary data.</text>
</comment>
<accession>A0ABW2L2Y5</accession>
<gene>
    <name evidence="1" type="ORF">ACFQY0_01505</name>
</gene>
<organism evidence="1 2">
    <name type="scientific">Haloferula chungangensis</name>
    <dbReference type="NCBI Taxonomy" id="1048331"/>
    <lineage>
        <taxon>Bacteria</taxon>
        <taxon>Pseudomonadati</taxon>
        <taxon>Verrucomicrobiota</taxon>
        <taxon>Verrucomicrobiia</taxon>
        <taxon>Verrucomicrobiales</taxon>
        <taxon>Verrucomicrobiaceae</taxon>
        <taxon>Haloferula</taxon>
    </lineage>
</organism>
<sequence>MENHQLNVERMRLSLPSEMRGKERTFAQHLAGEFGRLRVSEDTTIEKISLPPITYRPGESAALLAKRVAQELSHVMTKDGNHETQGGRS</sequence>
<dbReference type="Proteomes" id="UP001596472">
    <property type="component" value="Unassembled WGS sequence"/>
</dbReference>
<dbReference type="RefSeq" id="WP_379708344.1">
    <property type="nucleotide sequence ID" value="NZ_JBHTBS010000001.1"/>
</dbReference>
<proteinExistence type="predicted"/>
<protein>
    <submittedName>
        <fullName evidence="1">Uncharacterized protein</fullName>
    </submittedName>
</protein>
<reference evidence="2" key="1">
    <citation type="journal article" date="2019" name="Int. J. Syst. Evol. Microbiol.">
        <title>The Global Catalogue of Microorganisms (GCM) 10K type strain sequencing project: providing services to taxonomists for standard genome sequencing and annotation.</title>
        <authorList>
            <consortium name="The Broad Institute Genomics Platform"/>
            <consortium name="The Broad Institute Genome Sequencing Center for Infectious Disease"/>
            <person name="Wu L."/>
            <person name="Ma J."/>
        </authorList>
    </citation>
    <scope>NUCLEOTIDE SEQUENCE [LARGE SCALE GENOMIC DNA]</scope>
    <source>
        <strain evidence="2">CGMCC 4.1467</strain>
    </source>
</reference>
<evidence type="ECO:0000313" key="1">
    <source>
        <dbReference type="EMBL" id="MFC7335837.1"/>
    </source>
</evidence>
<dbReference type="EMBL" id="JBHTBS010000001">
    <property type="protein sequence ID" value="MFC7335837.1"/>
    <property type="molecule type" value="Genomic_DNA"/>
</dbReference>
<name>A0ABW2L2Y5_9BACT</name>